<dbReference type="InterPro" id="IPR020845">
    <property type="entry name" value="AMP-binding_CS"/>
</dbReference>
<evidence type="ECO:0000256" key="3">
    <source>
        <dbReference type="ARBA" id="ARBA00022598"/>
    </source>
</evidence>
<dbReference type="InterPro" id="IPR000873">
    <property type="entry name" value="AMP-dep_synth/lig_dom"/>
</dbReference>
<dbReference type="EC" id="6.2.1.1" evidence="2"/>
<dbReference type="PANTHER" id="PTHR24095">
    <property type="entry name" value="ACETYL-COENZYME A SYNTHETASE"/>
    <property type="match status" value="1"/>
</dbReference>
<gene>
    <name evidence="10" type="ORF">FB558_8660</name>
</gene>
<dbReference type="Gene3D" id="3.40.50.12780">
    <property type="entry name" value="N-terminal domain of ligase-like"/>
    <property type="match status" value="1"/>
</dbReference>
<dbReference type="GO" id="GO:0003987">
    <property type="term" value="F:acetate-CoA ligase activity"/>
    <property type="evidence" value="ECO:0007669"/>
    <property type="project" value="UniProtKB-EC"/>
</dbReference>
<evidence type="ECO:0000256" key="2">
    <source>
        <dbReference type="ARBA" id="ARBA00013275"/>
    </source>
</evidence>
<dbReference type="Pfam" id="PF00501">
    <property type="entry name" value="AMP-binding"/>
    <property type="match status" value="1"/>
</dbReference>
<dbReference type="Proteomes" id="UP000315677">
    <property type="component" value="Unassembled WGS sequence"/>
</dbReference>
<dbReference type="Gene3D" id="3.30.300.30">
    <property type="match status" value="1"/>
</dbReference>
<name>A0A543C209_9PSEU</name>
<dbReference type="Pfam" id="PF13193">
    <property type="entry name" value="AMP-binding_C"/>
    <property type="match status" value="1"/>
</dbReference>
<evidence type="ECO:0000259" key="9">
    <source>
        <dbReference type="Pfam" id="PF16177"/>
    </source>
</evidence>
<dbReference type="Pfam" id="PF16177">
    <property type="entry name" value="ACAS_N"/>
    <property type="match status" value="1"/>
</dbReference>
<organism evidence="10 11">
    <name type="scientific">Pseudonocardia kunmingensis</name>
    <dbReference type="NCBI Taxonomy" id="630975"/>
    <lineage>
        <taxon>Bacteria</taxon>
        <taxon>Bacillati</taxon>
        <taxon>Actinomycetota</taxon>
        <taxon>Actinomycetes</taxon>
        <taxon>Pseudonocardiales</taxon>
        <taxon>Pseudonocardiaceae</taxon>
        <taxon>Pseudonocardia</taxon>
    </lineage>
</organism>
<evidence type="ECO:0000313" key="10">
    <source>
        <dbReference type="EMBL" id="TQL91111.1"/>
    </source>
</evidence>
<keyword evidence="4" id="KW-0547">Nucleotide-binding</keyword>
<sequence length="650" mass="68633">MTSTTPDSVLRDLVWHPGPAELGRSRLAAFLRSVREPDLAALDRRARQDPAAFWGSVTDWLAFDWQRPPTAVLDQLSVPHETRWFPDGRFNLADNAVHRWVRSGRGDDVAVLAEDERGTSRTRTFRGLADEVDRAAGGLRSLGVAPGDRVGMQLGMTVESVVLQLACALVGAVVVPVFSGFGPGAVADRLRRSGAVVHVVAAAVVRRGRTVPLRAQTAEALAEAPSVRRTVVVGSPEPGTRLPGELSWEALLASGAPAAAVPLAADHPLLIAYTSGTTGAPKGVVLSQAGFAVKAASDAAFCFDVGPGDVACWVTDPGWIMSPITVLGGLLAGSAVALYDGAVDHPDPERLWRVVRRLGITMLGVSPTLVRTLAAADPDLAAPDLGRLRVLASSGEPWTPDAYAWLFDTIGRRALPIINYSGGTEVSGAILSNTTTRPIHPCGFAGPLPGMAAEVAGDDGEPLRDGVGELVLRAPSPGMPTTFWGEPKRYRRTYWDRWPGTWVHGDSVEVVPGDPPVWYIRGRSDDTLKVAGKRVGPAEVEGIANGVPDVVESAAVGVPDPVKGEAIMVFLRLAAGADEGAARAAVAAAVVQRMGKPLRPKAVLVVDRLPRTRSGKIMRRVVRTVHLGEDVADVTALEDPAALDAIRAAR</sequence>
<proteinExistence type="inferred from homology"/>
<dbReference type="SUPFAM" id="SSF56801">
    <property type="entry name" value="Acetyl-CoA synthetase-like"/>
    <property type="match status" value="1"/>
</dbReference>
<dbReference type="InterPro" id="IPR025110">
    <property type="entry name" value="AMP-bd_C"/>
</dbReference>
<keyword evidence="5" id="KW-0067">ATP-binding</keyword>
<feature type="domain" description="AMP-dependent synthetase/ligase" evidence="7">
    <location>
        <begin position="104"/>
        <end position="476"/>
    </location>
</feature>
<evidence type="ECO:0000256" key="1">
    <source>
        <dbReference type="ARBA" id="ARBA00006432"/>
    </source>
</evidence>
<feature type="domain" description="Acetyl-coenzyme A synthetase N-terminal" evidence="9">
    <location>
        <begin position="41"/>
        <end position="96"/>
    </location>
</feature>
<dbReference type="GO" id="GO:0005524">
    <property type="term" value="F:ATP binding"/>
    <property type="evidence" value="ECO:0007669"/>
    <property type="project" value="UniProtKB-KW"/>
</dbReference>
<dbReference type="InterPro" id="IPR045851">
    <property type="entry name" value="AMP-bd_C_sf"/>
</dbReference>
<comment type="similarity">
    <text evidence="1">Belongs to the ATP-dependent AMP-binding enzyme family.</text>
</comment>
<keyword evidence="6" id="KW-0007">Acetylation</keyword>
<comment type="caution">
    <text evidence="10">The sequence shown here is derived from an EMBL/GenBank/DDBJ whole genome shotgun (WGS) entry which is preliminary data.</text>
</comment>
<keyword evidence="3" id="KW-0436">Ligase</keyword>
<dbReference type="EMBL" id="VFPA01000010">
    <property type="protein sequence ID" value="TQL91111.1"/>
    <property type="molecule type" value="Genomic_DNA"/>
</dbReference>
<feature type="domain" description="AMP-binding enzyme C-terminal" evidence="8">
    <location>
        <begin position="539"/>
        <end position="616"/>
    </location>
</feature>
<accession>A0A543C209</accession>
<dbReference type="PROSITE" id="PS00455">
    <property type="entry name" value="AMP_BINDING"/>
    <property type="match status" value="1"/>
</dbReference>
<keyword evidence="11" id="KW-1185">Reference proteome</keyword>
<dbReference type="GO" id="GO:0006085">
    <property type="term" value="P:acetyl-CoA biosynthetic process"/>
    <property type="evidence" value="ECO:0007669"/>
    <property type="project" value="TreeGrafter"/>
</dbReference>
<reference evidence="10 11" key="1">
    <citation type="submission" date="2019-06" db="EMBL/GenBank/DDBJ databases">
        <title>Sequencing the genomes of 1000 actinobacteria strains.</title>
        <authorList>
            <person name="Klenk H.-P."/>
        </authorList>
    </citation>
    <scope>NUCLEOTIDE SEQUENCE [LARGE SCALE GENOMIC DNA]</scope>
    <source>
        <strain evidence="10 11">DSM 45301</strain>
    </source>
</reference>
<protein>
    <recommendedName>
        <fullName evidence="2">acetate--CoA ligase</fullName>
        <ecNumber evidence="2">6.2.1.1</ecNumber>
    </recommendedName>
</protein>
<evidence type="ECO:0000259" key="7">
    <source>
        <dbReference type="Pfam" id="PF00501"/>
    </source>
</evidence>
<evidence type="ECO:0000256" key="4">
    <source>
        <dbReference type="ARBA" id="ARBA00022741"/>
    </source>
</evidence>
<dbReference type="RefSeq" id="WP_170231840.1">
    <property type="nucleotide sequence ID" value="NZ_VFPA01000010.1"/>
</dbReference>
<dbReference type="InterPro" id="IPR032387">
    <property type="entry name" value="ACAS_N"/>
</dbReference>
<evidence type="ECO:0000256" key="6">
    <source>
        <dbReference type="ARBA" id="ARBA00022990"/>
    </source>
</evidence>
<dbReference type="InterPro" id="IPR042099">
    <property type="entry name" value="ANL_N_sf"/>
</dbReference>
<evidence type="ECO:0000256" key="5">
    <source>
        <dbReference type="ARBA" id="ARBA00022840"/>
    </source>
</evidence>
<dbReference type="PANTHER" id="PTHR24095:SF14">
    <property type="entry name" value="ACETYL-COENZYME A SYNTHETASE 1"/>
    <property type="match status" value="1"/>
</dbReference>
<dbReference type="AlphaFoldDB" id="A0A543C209"/>
<evidence type="ECO:0000259" key="8">
    <source>
        <dbReference type="Pfam" id="PF13193"/>
    </source>
</evidence>
<evidence type="ECO:0000313" key="11">
    <source>
        <dbReference type="Proteomes" id="UP000315677"/>
    </source>
</evidence>